<dbReference type="KEGG" id="sli:Slin_1097"/>
<evidence type="ECO:0008006" key="3">
    <source>
        <dbReference type="Google" id="ProtNLM"/>
    </source>
</evidence>
<dbReference type="HOGENOM" id="CLU_118586_0_0_10"/>
<protein>
    <recommendedName>
        <fullName evidence="3">Lipoprotein</fullName>
    </recommendedName>
</protein>
<dbReference type="EMBL" id="CP001769">
    <property type="protein sequence ID" value="ADB37148.1"/>
    <property type="molecule type" value="Genomic_DNA"/>
</dbReference>
<dbReference type="Proteomes" id="UP000002028">
    <property type="component" value="Chromosome"/>
</dbReference>
<evidence type="ECO:0000313" key="1">
    <source>
        <dbReference type="EMBL" id="ADB37148.1"/>
    </source>
</evidence>
<sequence>MNMNRYFLTLAMCVSTVVFTSCGDQKKSDATSADSTAATLSSPETTSTIAITGHLADLGLTPDSHWRGINLGDDFTKVKATEKGESFESDADHIGYTIEFKNLESADMLYYQTNSKVSAIDVDLFLNSRQSVSDYKKELDGYFTGRYGKSKPAEGGLVWMGRQGEQVLLKDVSKGKDFGLKVRIGPAEGTASASVK</sequence>
<name>D2QK26_SPILD</name>
<organism evidence="1 2">
    <name type="scientific">Spirosoma linguale (strain ATCC 33905 / DSM 74 / LMG 10896 / Claus 1)</name>
    <dbReference type="NCBI Taxonomy" id="504472"/>
    <lineage>
        <taxon>Bacteria</taxon>
        <taxon>Pseudomonadati</taxon>
        <taxon>Bacteroidota</taxon>
        <taxon>Cytophagia</taxon>
        <taxon>Cytophagales</taxon>
        <taxon>Cytophagaceae</taxon>
        <taxon>Spirosoma</taxon>
    </lineage>
</organism>
<proteinExistence type="predicted"/>
<reference evidence="1 2" key="1">
    <citation type="journal article" date="2010" name="Stand. Genomic Sci.">
        <title>Complete genome sequence of Spirosoma linguale type strain (1).</title>
        <authorList>
            <person name="Lail K."/>
            <person name="Sikorski J."/>
            <person name="Saunders E."/>
            <person name="Lapidus A."/>
            <person name="Glavina Del Rio T."/>
            <person name="Copeland A."/>
            <person name="Tice H."/>
            <person name="Cheng J.-F."/>
            <person name="Lucas S."/>
            <person name="Nolan M."/>
            <person name="Bruce D."/>
            <person name="Goodwin L."/>
            <person name="Pitluck S."/>
            <person name="Ivanova N."/>
            <person name="Mavromatis K."/>
            <person name="Ovchinnikova G."/>
            <person name="Pati A."/>
            <person name="Chen A."/>
            <person name="Palaniappan K."/>
            <person name="Land M."/>
            <person name="Hauser L."/>
            <person name="Chang Y.-J."/>
            <person name="Jeffries C.D."/>
            <person name="Chain P."/>
            <person name="Brettin T."/>
            <person name="Detter J.C."/>
            <person name="Schuetze A."/>
            <person name="Rohde M."/>
            <person name="Tindall B.J."/>
            <person name="Goeker M."/>
            <person name="Bristow J."/>
            <person name="Eisen J.A."/>
            <person name="Markowitz V."/>
            <person name="Hugenholtz P."/>
            <person name="Kyrpides N.C."/>
            <person name="Klenk H.-P."/>
            <person name="Chen F."/>
        </authorList>
    </citation>
    <scope>NUCLEOTIDE SEQUENCE [LARGE SCALE GENOMIC DNA]</scope>
    <source>
        <strain evidence="2">ATCC 33905 / DSM 74 / LMG 10896 / Claus 1</strain>
    </source>
</reference>
<keyword evidence="2" id="KW-1185">Reference proteome</keyword>
<accession>D2QK26</accession>
<dbReference type="AlphaFoldDB" id="D2QK26"/>
<evidence type="ECO:0000313" key="2">
    <source>
        <dbReference type="Proteomes" id="UP000002028"/>
    </source>
</evidence>
<dbReference type="eggNOG" id="ENOG5032SN4">
    <property type="taxonomic scope" value="Bacteria"/>
</dbReference>
<gene>
    <name evidence="1" type="ordered locus">Slin_1097</name>
</gene>
<dbReference type="PROSITE" id="PS51257">
    <property type="entry name" value="PROKAR_LIPOPROTEIN"/>
    <property type="match status" value="1"/>
</dbReference>